<comment type="caution">
    <text evidence="9">The sequence shown here is derived from an EMBL/GenBank/DDBJ whole genome shotgun (WGS) entry which is preliminary data.</text>
</comment>
<evidence type="ECO:0000256" key="1">
    <source>
        <dbReference type="ARBA" id="ARBA00004442"/>
    </source>
</evidence>
<evidence type="ECO:0000313" key="9">
    <source>
        <dbReference type="EMBL" id="MFD1002709.1"/>
    </source>
</evidence>
<dbReference type="SUPFAM" id="SSF48452">
    <property type="entry name" value="TPR-like"/>
    <property type="match status" value="1"/>
</dbReference>
<dbReference type="PROSITE" id="PS51257">
    <property type="entry name" value="PROKAR_LIPOPROTEIN"/>
    <property type="match status" value="1"/>
</dbReference>
<sequence length="546" mass="62165">MKEIFKYIRLGKCAALAFVLSLAACTELEHENYSTIVSSEFDPTESDIAAIVSAGYVAWRQTMLEWNGVWRTQEVSGDEVVIPARPNGWVDGGIYRRIHEHKWTANDDNVLQGWSRTYAGITVCNKIIYQIETNYIPLTDEKKAETLAELRALRASYYYLLLDIYGNVPIVTDFDVPEGFLPEQSSRQEVYNFVVTELTESIPDLSTAHDMTMYGRFNRWAAYTLLAKVYLNSEVYTGTPQWAKCIEACDSVITRPKNKYILETTQKNVFITENQNSPEIIFGLAIDDNYTKNWNTFDIHMQTLQPSMQATYNLQQSPWGGMCAIPQFIDTFDPEDSRLTENYIYGQQYSAAGEALECTMGDLAGEPLAFVNELPGVDKSEEIHGYRFGKFEIAKGSTNILNNDFPVFRYADILMMKAEGLLRTGKADEAAELVTQVRQRAFKSNPDKAIVTGAQLQEGSAYDYGLRNHLQSTTEGGDDIVYGRFLDELAWEFNQEGRRRQDMIRFGVFHTKSWLSHSVSNINMALYPIPETERNKNPKLEQNQGY</sequence>
<keyword evidence="4" id="KW-0472">Membrane</keyword>
<protein>
    <submittedName>
        <fullName evidence="9">RagB/SusD family nutrient uptake outer membrane protein</fullName>
    </submittedName>
</protein>
<evidence type="ECO:0000256" key="5">
    <source>
        <dbReference type="ARBA" id="ARBA00023237"/>
    </source>
</evidence>
<dbReference type="EMBL" id="JBHTKA010000013">
    <property type="protein sequence ID" value="MFD1002709.1"/>
    <property type="molecule type" value="Genomic_DNA"/>
</dbReference>
<dbReference type="Pfam" id="PF07980">
    <property type="entry name" value="SusD_RagB"/>
    <property type="match status" value="1"/>
</dbReference>
<evidence type="ECO:0000256" key="3">
    <source>
        <dbReference type="ARBA" id="ARBA00022729"/>
    </source>
</evidence>
<feature type="domain" description="RagB/SusD" evidence="7">
    <location>
        <begin position="278"/>
        <end position="546"/>
    </location>
</feature>
<dbReference type="RefSeq" id="WP_377584254.1">
    <property type="nucleotide sequence ID" value="NZ_JBHTKA010000013.1"/>
</dbReference>
<dbReference type="InterPro" id="IPR033985">
    <property type="entry name" value="SusD-like_N"/>
</dbReference>
<proteinExistence type="inferred from homology"/>
<dbReference type="InterPro" id="IPR012944">
    <property type="entry name" value="SusD_RagB_dom"/>
</dbReference>
<reference evidence="10" key="1">
    <citation type="journal article" date="2019" name="Int. J. Syst. Evol. Microbiol.">
        <title>The Global Catalogue of Microorganisms (GCM) 10K type strain sequencing project: providing services to taxonomists for standard genome sequencing and annotation.</title>
        <authorList>
            <consortium name="The Broad Institute Genomics Platform"/>
            <consortium name="The Broad Institute Genome Sequencing Center for Infectious Disease"/>
            <person name="Wu L."/>
            <person name="Ma J."/>
        </authorList>
    </citation>
    <scope>NUCLEOTIDE SEQUENCE [LARGE SCALE GENOMIC DNA]</scope>
    <source>
        <strain evidence="10">CCUG 58938</strain>
    </source>
</reference>
<organism evidence="9 10">
    <name type="scientific">Ohtaekwangia kribbensis</name>
    <dbReference type="NCBI Taxonomy" id="688913"/>
    <lineage>
        <taxon>Bacteria</taxon>
        <taxon>Pseudomonadati</taxon>
        <taxon>Bacteroidota</taxon>
        <taxon>Cytophagia</taxon>
        <taxon>Cytophagales</taxon>
        <taxon>Fulvivirgaceae</taxon>
        <taxon>Ohtaekwangia</taxon>
    </lineage>
</organism>
<evidence type="ECO:0000259" key="8">
    <source>
        <dbReference type="Pfam" id="PF14322"/>
    </source>
</evidence>
<keyword evidence="3 6" id="KW-0732">Signal</keyword>
<dbReference type="InterPro" id="IPR011990">
    <property type="entry name" value="TPR-like_helical_dom_sf"/>
</dbReference>
<dbReference type="CDD" id="cd08977">
    <property type="entry name" value="SusD"/>
    <property type="match status" value="1"/>
</dbReference>
<keyword evidence="5" id="KW-0998">Cell outer membrane</keyword>
<feature type="chain" id="PRO_5046518766" evidence="6">
    <location>
        <begin position="24"/>
        <end position="546"/>
    </location>
</feature>
<name>A0ABW3K8U0_9BACT</name>
<dbReference type="Pfam" id="PF14322">
    <property type="entry name" value="SusD-like_3"/>
    <property type="match status" value="1"/>
</dbReference>
<gene>
    <name evidence="9" type="ORF">ACFQ21_25515</name>
</gene>
<evidence type="ECO:0000259" key="7">
    <source>
        <dbReference type="Pfam" id="PF07980"/>
    </source>
</evidence>
<keyword evidence="10" id="KW-1185">Reference proteome</keyword>
<feature type="signal peptide" evidence="6">
    <location>
        <begin position="1"/>
        <end position="23"/>
    </location>
</feature>
<dbReference type="Gene3D" id="1.25.40.390">
    <property type="match status" value="1"/>
</dbReference>
<evidence type="ECO:0000313" key="10">
    <source>
        <dbReference type="Proteomes" id="UP001597112"/>
    </source>
</evidence>
<evidence type="ECO:0000256" key="2">
    <source>
        <dbReference type="ARBA" id="ARBA00006275"/>
    </source>
</evidence>
<evidence type="ECO:0000256" key="4">
    <source>
        <dbReference type="ARBA" id="ARBA00023136"/>
    </source>
</evidence>
<comment type="similarity">
    <text evidence="2">Belongs to the SusD family.</text>
</comment>
<dbReference type="Proteomes" id="UP001597112">
    <property type="component" value="Unassembled WGS sequence"/>
</dbReference>
<accession>A0ABW3K8U0</accession>
<comment type="subcellular location">
    <subcellularLocation>
        <location evidence="1">Cell outer membrane</location>
    </subcellularLocation>
</comment>
<feature type="domain" description="SusD-like N-terminal" evidence="8">
    <location>
        <begin position="44"/>
        <end position="231"/>
    </location>
</feature>
<evidence type="ECO:0000256" key="6">
    <source>
        <dbReference type="SAM" id="SignalP"/>
    </source>
</evidence>